<name>A0A084VBS8_ANOSI</name>
<evidence type="ECO:0000313" key="2">
    <source>
        <dbReference type="EMBL" id="KFB35422.1"/>
    </source>
</evidence>
<reference evidence="2 4" key="1">
    <citation type="journal article" date="2014" name="BMC Genomics">
        <title>Genome sequence of Anopheles sinensis provides insight into genetics basis of mosquito competence for malaria parasites.</title>
        <authorList>
            <person name="Zhou D."/>
            <person name="Zhang D."/>
            <person name="Ding G."/>
            <person name="Shi L."/>
            <person name="Hou Q."/>
            <person name="Ye Y."/>
            <person name="Xu Y."/>
            <person name="Zhou H."/>
            <person name="Xiong C."/>
            <person name="Li S."/>
            <person name="Yu J."/>
            <person name="Hong S."/>
            <person name="Yu X."/>
            <person name="Zou P."/>
            <person name="Chen C."/>
            <person name="Chang X."/>
            <person name="Wang W."/>
            <person name="Lv Y."/>
            <person name="Sun Y."/>
            <person name="Ma L."/>
            <person name="Shen B."/>
            <person name="Zhu C."/>
        </authorList>
    </citation>
    <scope>NUCLEOTIDE SEQUENCE [LARGE SCALE GENOMIC DNA]</scope>
</reference>
<dbReference type="AlphaFoldDB" id="A0A084VBS8"/>
<evidence type="ECO:0000256" key="1">
    <source>
        <dbReference type="SAM" id="MobiDB-lite"/>
    </source>
</evidence>
<accession>A0A084VBS8</accession>
<evidence type="ECO:0000313" key="3">
    <source>
        <dbReference type="EnsemblMetazoa" id="ASIC002110-PA"/>
    </source>
</evidence>
<feature type="region of interest" description="Disordered" evidence="1">
    <location>
        <begin position="37"/>
        <end position="70"/>
    </location>
</feature>
<dbReference type="EMBL" id="ATLV01009438">
    <property type="status" value="NOT_ANNOTATED_CDS"/>
    <property type="molecule type" value="Genomic_DNA"/>
</dbReference>
<gene>
    <name evidence="2" type="ORF">ZHAS_00002110</name>
</gene>
<dbReference type="EnsemblMetazoa" id="ASIC002110-RA">
    <property type="protein sequence ID" value="ASIC002110-PA"/>
    <property type="gene ID" value="ASIC002110"/>
</dbReference>
<feature type="compositionally biased region" description="Acidic residues" evidence="1">
    <location>
        <begin position="1"/>
        <end position="16"/>
    </location>
</feature>
<reference evidence="3" key="2">
    <citation type="submission" date="2020-05" db="UniProtKB">
        <authorList>
            <consortium name="EnsemblMetazoa"/>
        </authorList>
    </citation>
    <scope>IDENTIFICATION</scope>
</reference>
<keyword evidence="4" id="KW-1185">Reference proteome</keyword>
<proteinExistence type="predicted"/>
<sequence length="81" mass="8585">MTDAKDDDEGHEDDGPTGDAFAEPFFATVSSRCHQASSVRERSGFTGSQPSLPDDGASCGQPNPLSRFPATRRLPCAFAPL</sequence>
<protein>
    <submittedName>
        <fullName evidence="2 3">Uncharacterized protein</fullName>
    </submittedName>
</protein>
<feature type="region of interest" description="Disordered" evidence="1">
    <location>
        <begin position="1"/>
        <end position="22"/>
    </location>
</feature>
<evidence type="ECO:0000313" key="4">
    <source>
        <dbReference type="Proteomes" id="UP000030765"/>
    </source>
</evidence>
<dbReference type="EMBL" id="KE524530">
    <property type="protein sequence ID" value="KFB35422.1"/>
    <property type="molecule type" value="Genomic_DNA"/>
</dbReference>
<dbReference type="VEuPathDB" id="VectorBase:ASIC002110"/>
<organism evidence="2">
    <name type="scientific">Anopheles sinensis</name>
    <name type="common">Mosquito</name>
    <dbReference type="NCBI Taxonomy" id="74873"/>
    <lineage>
        <taxon>Eukaryota</taxon>
        <taxon>Metazoa</taxon>
        <taxon>Ecdysozoa</taxon>
        <taxon>Arthropoda</taxon>
        <taxon>Hexapoda</taxon>
        <taxon>Insecta</taxon>
        <taxon>Pterygota</taxon>
        <taxon>Neoptera</taxon>
        <taxon>Endopterygota</taxon>
        <taxon>Diptera</taxon>
        <taxon>Nematocera</taxon>
        <taxon>Culicoidea</taxon>
        <taxon>Culicidae</taxon>
        <taxon>Anophelinae</taxon>
        <taxon>Anopheles</taxon>
    </lineage>
</organism>
<dbReference type="Proteomes" id="UP000030765">
    <property type="component" value="Unassembled WGS sequence"/>
</dbReference>